<dbReference type="RefSeq" id="WP_195004956.1">
    <property type="nucleotide sequence ID" value="NZ_JADLQN010000010.1"/>
</dbReference>
<accession>A0ABS0DI26</accession>
<evidence type="ECO:0000313" key="1">
    <source>
        <dbReference type="EMBL" id="MBF6358117.1"/>
    </source>
</evidence>
<comment type="caution">
    <text evidence="1">The sequence shown here is derived from an EMBL/GenBank/DDBJ whole genome shotgun (WGS) entry which is preliminary data.</text>
</comment>
<keyword evidence="2" id="KW-1185">Reference proteome</keyword>
<evidence type="ECO:0000313" key="2">
    <source>
        <dbReference type="Proteomes" id="UP000707731"/>
    </source>
</evidence>
<protein>
    <submittedName>
        <fullName evidence="1">Uncharacterized protein</fullName>
    </submittedName>
</protein>
<proteinExistence type="predicted"/>
<sequence length="55" mass="6077">MKATELILLLRQAVSEHGNLDVRIYSRAAGGELEIDRVEHNEDDDSPAINVSAED</sequence>
<dbReference type="EMBL" id="JADLQN010000010">
    <property type="protein sequence ID" value="MBF6358117.1"/>
    <property type="molecule type" value="Genomic_DNA"/>
</dbReference>
<gene>
    <name evidence="1" type="ORF">IU449_26840</name>
</gene>
<reference evidence="1 2" key="1">
    <citation type="submission" date="2020-10" db="EMBL/GenBank/DDBJ databases">
        <title>Identification of Nocardia species via Next-generation sequencing and recognition of intraspecies genetic diversity.</title>
        <authorList>
            <person name="Li P."/>
            <person name="Li P."/>
            <person name="Lu B."/>
        </authorList>
    </citation>
    <scope>NUCLEOTIDE SEQUENCE [LARGE SCALE GENOMIC DNA]</scope>
    <source>
        <strain evidence="1 2">BJ06-0143</strain>
    </source>
</reference>
<dbReference type="Proteomes" id="UP000707731">
    <property type="component" value="Unassembled WGS sequence"/>
</dbReference>
<name>A0ABS0DI26_9NOCA</name>
<organism evidence="1 2">
    <name type="scientific">Nocardia higoensis</name>
    <dbReference type="NCBI Taxonomy" id="228599"/>
    <lineage>
        <taxon>Bacteria</taxon>
        <taxon>Bacillati</taxon>
        <taxon>Actinomycetota</taxon>
        <taxon>Actinomycetes</taxon>
        <taxon>Mycobacteriales</taxon>
        <taxon>Nocardiaceae</taxon>
        <taxon>Nocardia</taxon>
    </lineage>
</organism>